<dbReference type="Proteomes" id="UP001203284">
    <property type="component" value="Unassembled WGS sequence"/>
</dbReference>
<accession>A0ABT0D6N9</accession>
<name>A0ABT0D6N9_9HYPH</name>
<comment type="caution">
    <text evidence="2">The sequence shown here is derived from an EMBL/GenBank/DDBJ whole genome shotgun (WGS) entry which is preliminary data.</text>
</comment>
<dbReference type="Pfam" id="PF04230">
    <property type="entry name" value="PS_pyruv_trans"/>
    <property type="match status" value="1"/>
</dbReference>
<dbReference type="GO" id="GO:0016740">
    <property type="term" value="F:transferase activity"/>
    <property type="evidence" value="ECO:0007669"/>
    <property type="project" value="UniProtKB-KW"/>
</dbReference>
<evidence type="ECO:0000313" key="3">
    <source>
        <dbReference type="Proteomes" id="UP001203284"/>
    </source>
</evidence>
<sequence length="401" mass="43812">MMAAEQSEASVSRLRVGILTYHFSDNFGALMQAYGLRQWLLNQGVDAEFINYHPSYVEEGGAFRSLFDPAQAKANLKILYLRLSALQRRLFGSKLQAEQFAAFRSEMLGVSGPSLETAEAVDSYLASPAGRFDMLVCGSDQIWNPSPQYGLDKVYFLSFPGGASDARRVAYAPSFGRGHIDAAYADEARRLLGNVDGLSVREASGVGIVESLTGRPAVCVPDPTILLGDFSSLIERARSEDLPEGHVFCYALRTGEGIRQIANLVAERTQTRILSPYNVHRRWKEIGETVYPSPAGWVAMIEKAGFVVTNSFHGTALSILLRKPFLVVGLPGARSGLNERAANLLGSVGLSHRHVAAGDLARAAERLAEPIDWDAVQERLDGLKETGRAYLTSEIEKVRMS</sequence>
<proteinExistence type="predicted"/>
<feature type="domain" description="Polysaccharide pyruvyl transferase" evidence="1">
    <location>
        <begin position="26"/>
        <end position="329"/>
    </location>
</feature>
<evidence type="ECO:0000259" key="1">
    <source>
        <dbReference type="Pfam" id="PF04230"/>
    </source>
</evidence>
<dbReference type="InterPro" id="IPR007345">
    <property type="entry name" value="Polysacch_pyruvyl_Trfase"/>
</dbReference>
<dbReference type="RefSeq" id="WP_247025879.1">
    <property type="nucleotide sequence ID" value="NZ_JALKCH010000001.1"/>
</dbReference>
<organism evidence="2 3">
    <name type="scientific">Ancylobacter crimeensis</name>
    <dbReference type="NCBI Taxonomy" id="2579147"/>
    <lineage>
        <taxon>Bacteria</taxon>
        <taxon>Pseudomonadati</taxon>
        <taxon>Pseudomonadota</taxon>
        <taxon>Alphaproteobacteria</taxon>
        <taxon>Hyphomicrobiales</taxon>
        <taxon>Xanthobacteraceae</taxon>
        <taxon>Ancylobacter</taxon>
    </lineage>
</organism>
<evidence type="ECO:0000313" key="2">
    <source>
        <dbReference type="EMBL" id="MCK0195604.1"/>
    </source>
</evidence>
<reference evidence="2 3" key="1">
    <citation type="submission" date="2022-04" db="EMBL/GenBank/DDBJ databases">
        <authorList>
            <person name="Grouzdev D.S."/>
            <person name="Pantiukh K.S."/>
            <person name="Krutkina M.S."/>
        </authorList>
    </citation>
    <scope>NUCLEOTIDE SEQUENCE [LARGE SCALE GENOMIC DNA]</scope>
    <source>
        <strain evidence="2 3">6x-1</strain>
    </source>
</reference>
<gene>
    <name evidence="2" type="ORF">MWN34_01620</name>
</gene>
<keyword evidence="3" id="KW-1185">Reference proteome</keyword>
<dbReference type="EMBL" id="JALKCH010000001">
    <property type="protein sequence ID" value="MCK0195604.1"/>
    <property type="molecule type" value="Genomic_DNA"/>
</dbReference>
<keyword evidence="2" id="KW-0808">Transferase</keyword>
<protein>
    <submittedName>
        <fullName evidence="2">Polysaccharide pyruvyl transferase family protein</fullName>
    </submittedName>
</protein>